<dbReference type="PANTHER" id="PTHR31672:SF2">
    <property type="entry name" value="F-BOX DOMAIN-CONTAINING PROTEIN"/>
    <property type="match status" value="1"/>
</dbReference>
<evidence type="ECO:0000313" key="2">
    <source>
        <dbReference type="EMBL" id="KAK9089810.1"/>
    </source>
</evidence>
<dbReference type="SUPFAM" id="SSF50965">
    <property type="entry name" value="Galactose oxidase, central domain"/>
    <property type="match status" value="1"/>
</dbReference>
<dbReference type="Pfam" id="PF12937">
    <property type="entry name" value="F-box-like"/>
    <property type="match status" value="1"/>
</dbReference>
<dbReference type="SUPFAM" id="SSF81383">
    <property type="entry name" value="F-box domain"/>
    <property type="match status" value="1"/>
</dbReference>
<dbReference type="InterPro" id="IPR036047">
    <property type="entry name" value="F-box-like_dom_sf"/>
</dbReference>
<name>A0AAP0ECV5_9MAGN</name>
<dbReference type="Pfam" id="PF08268">
    <property type="entry name" value="FBA_3"/>
    <property type="match status" value="1"/>
</dbReference>
<sequence length="379" mass="43449">MESLPHEILIDIVTRLPITSLMQFKCVSKAWYSLAQDHYLLHMYATQNNPCIILQSEHSLDDQLHVIDTDRHQYENFTRKVAPPFKLSMPKFNIAGSCNGIHLCSSVSQESDTIFIYNPFTNESKQLPPTNTSFTNHKVVLGFGFDQKTRQYKVVRIVYRFPPGQMVCYGTSDVSIHTLGTNSWRSLGEAGYLLDGRSPPALVNGSLHWLACHNKYQQYQGIVRFDLATEEFSKVPSPNCNTINKGWITIVEFRGCLSAVVHYNSCCKIEFWVMKDYNVKESWNKEYVIPAHSPVGFNPDISLSNRMLEKWFSRGYVRILCRLKSGEFLLEYGNQSLVSYDPDKEEFKDLNFEGLPISFDSVAFMGNLVPLQRSIHVQI</sequence>
<evidence type="ECO:0000259" key="1">
    <source>
        <dbReference type="PROSITE" id="PS50181"/>
    </source>
</evidence>
<dbReference type="InterPro" id="IPR013187">
    <property type="entry name" value="F-box-assoc_dom_typ3"/>
</dbReference>
<dbReference type="Proteomes" id="UP001419268">
    <property type="component" value="Unassembled WGS sequence"/>
</dbReference>
<proteinExistence type="predicted"/>
<dbReference type="AlphaFoldDB" id="A0AAP0ECV5"/>
<feature type="domain" description="F-box" evidence="1">
    <location>
        <begin position="1"/>
        <end position="44"/>
    </location>
</feature>
<dbReference type="EMBL" id="JBBNAG010000012">
    <property type="protein sequence ID" value="KAK9089810.1"/>
    <property type="molecule type" value="Genomic_DNA"/>
</dbReference>
<reference evidence="2 3" key="1">
    <citation type="submission" date="2024-01" db="EMBL/GenBank/DDBJ databases">
        <title>Genome assemblies of Stephania.</title>
        <authorList>
            <person name="Yang L."/>
        </authorList>
    </citation>
    <scope>NUCLEOTIDE SEQUENCE [LARGE SCALE GENOMIC DNA]</scope>
    <source>
        <strain evidence="2">JXDWG</strain>
        <tissue evidence="2">Leaf</tissue>
    </source>
</reference>
<protein>
    <recommendedName>
        <fullName evidence="1">F-box domain-containing protein</fullName>
    </recommendedName>
</protein>
<comment type="caution">
    <text evidence="2">The sequence shown here is derived from an EMBL/GenBank/DDBJ whole genome shotgun (WGS) entry which is preliminary data.</text>
</comment>
<dbReference type="InterPro" id="IPR050796">
    <property type="entry name" value="SCF_F-box_component"/>
</dbReference>
<dbReference type="NCBIfam" id="TIGR01640">
    <property type="entry name" value="F_box_assoc_1"/>
    <property type="match status" value="1"/>
</dbReference>
<dbReference type="SMART" id="SM00256">
    <property type="entry name" value="FBOX"/>
    <property type="match status" value="1"/>
</dbReference>
<accession>A0AAP0ECV5</accession>
<dbReference type="InterPro" id="IPR011043">
    <property type="entry name" value="Gal_Oxase/kelch_b-propeller"/>
</dbReference>
<organism evidence="2 3">
    <name type="scientific">Stephania cephalantha</name>
    <dbReference type="NCBI Taxonomy" id="152367"/>
    <lineage>
        <taxon>Eukaryota</taxon>
        <taxon>Viridiplantae</taxon>
        <taxon>Streptophyta</taxon>
        <taxon>Embryophyta</taxon>
        <taxon>Tracheophyta</taxon>
        <taxon>Spermatophyta</taxon>
        <taxon>Magnoliopsida</taxon>
        <taxon>Ranunculales</taxon>
        <taxon>Menispermaceae</taxon>
        <taxon>Menispermoideae</taxon>
        <taxon>Cissampelideae</taxon>
        <taxon>Stephania</taxon>
    </lineage>
</organism>
<dbReference type="PANTHER" id="PTHR31672">
    <property type="entry name" value="BNACNNG10540D PROTEIN"/>
    <property type="match status" value="1"/>
</dbReference>
<gene>
    <name evidence="2" type="ORF">Scep_028892</name>
</gene>
<keyword evidence="3" id="KW-1185">Reference proteome</keyword>
<dbReference type="InterPro" id="IPR001810">
    <property type="entry name" value="F-box_dom"/>
</dbReference>
<dbReference type="InterPro" id="IPR017451">
    <property type="entry name" value="F-box-assoc_interact_dom"/>
</dbReference>
<dbReference type="Gene3D" id="1.20.1280.50">
    <property type="match status" value="1"/>
</dbReference>
<evidence type="ECO:0000313" key="3">
    <source>
        <dbReference type="Proteomes" id="UP001419268"/>
    </source>
</evidence>
<dbReference type="CDD" id="cd22157">
    <property type="entry name" value="F-box_AtFBW1-like"/>
    <property type="match status" value="1"/>
</dbReference>
<dbReference type="PROSITE" id="PS50181">
    <property type="entry name" value="FBOX"/>
    <property type="match status" value="1"/>
</dbReference>